<gene>
    <name evidence="1" type="ORF">Harvfovirus41_14</name>
</gene>
<name>A0A3G5A866_9VIRU</name>
<proteinExistence type="predicted"/>
<dbReference type="EMBL" id="MK072283">
    <property type="protein sequence ID" value="AYV81569.1"/>
    <property type="molecule type" value="Genomic_DNA"/>
</dbReference>
<organism evidence="1">
    <name type="scientific">Harvfovirus sp</name>
    <dbReference type="NCBI Taxonomy" id="2487768"/>
    <lineage>
        <taxon>Viruses</taxon>
        <taxon>Varidnaviria</taxon>
        <taxon>Bamfordvirae</taxon>
        <taxon>Nucleocytoviricota</taxon>
        <taxon>Megaviricetes</taxon>
        <taxon>Imitervirales</taxon>
        <taxon>Mimiviridae</taxon>
        <taxon>Klosneuvirinae</taxon>
    </lineage>
</organism>
<reference evidence="1" key="1">
    <citation type="submission" date="2018-10" db="EMBL/GenBank/DDBJ databases">
        <title>Hidden diversity of soil giant viruses.</title>
        <authorList>
            <person name="Schulz F."/>
            <person name="Alteio L."/>
            <person name="Goudeau D."/>
            <person name="Ryan E.M."/>
            <person name="Malmstrom R.R."/>
            <person name="Blanchard J."/>
            <person name="Woyke T."/>
        </authorList>
    </citation>
    <scope>NUCLEOTIDE SEQUENCE</scope>
    <source>
        <strain evidence="1">HAV1</strain>
    </source>
</reference>
<evidence type="ECO:0000313" key="1">
    <source>
        <dbReference type="EMBL" id="AYV81569.1"/>
    </source>
</evidence>
<accession>A0A3G5A866</accession>
<sequence>MDRFLFVYKNVMFGNVVLRVIIAVVGDGWREYNPENNIKEMNLCIET</sequence>
<protein>
    <submittedName>
        <fullName evidence="1">Uncharacterized protein</fullName>
    </submittedName>
</protein>